<dbReference type="InterPro" id="IPR036866">
    <property type="entry name" value="RibonucZ/Hydroxyglut_hydro"/>
</dbReference>
<dbReference type="Pfam" id="PF12706">
    <property type="entry name" value="Lactamase_B_2"/>
    <property type="match status" value="1"/>
</dbReference>
<reference evidence="2 3" key="1">
    <citation type="submission" date="2017-09" db="EMBL/GenBank/DDBJ databases">
        <title>Biodiversity and function of Thalassospira species in the particle-attached aromatic-hydrocarbon-degrading consortia from the surface seawater of the China South Sea.</title>
        <authorList>
            <person name="Dong C."/>
            <person name="Lai Q."/>
            <person name="Shao Z."/>
        </authorList>
    </citation>
    <scope>NUCLEOTIDE SEQUENCE [LARGE SCALE GENOMIC DNA]</scope>
    <source>
        <strain evidence="2 3">139Z-12</strain>
    </source>
</reference>
<dbReference type="PANTHER" id="PTHR11203">
    <property type="entry name" value="CLEAVAGE AND POLYADENYLATION SPECIFICITY FACTOR FAMILY MEMBER"/>
    <property type="match status" value="1"/>
</dbReference>
<proteinExistence type="predicted"/>
<comment type="caution">
    <text evidence="2">The sequence shown here is derived from an EMBL/GenBank/DDBJ whole genome shotgun (WGS) entry which is preliminary data.</text>
</comment>
<organism evidence="2 3">
    <name type="scientific">Thalassospira lohafexi</name>
    <dbReference type="NCBI Taxonomy" id="744227"/>
    <lineage>
        <taxon>Bacteria</taxon>
        <taxon>Pseudomonadati</taxon>
        <taxon>Pseudomonadota</taxon>
        <taxon>Alphaproteobacteria</taxon>
        <taxon>Rhodospirillales</taxon>
        <taxon>Thalassospiraceae</taxon>
        <taxon>Thalassospira</taxon>
    </lineage>
</organism>
<dbReference type="AlphaFoldDB" id="A0A2N3L268"/>
<keyword evidence="3" id="KW-1185">Reference proteome</keyword>
<dbReference type="GO" id="GO:0004521">
    <property type="term" value="F:RNA endonuclease activity"/>
    <property type="evidence" value="ECO:0007669"/>
    <property type="project" value="TreeGrafter"/>
</dbReference>
<evidence type="ECO:0000313" key="3">
    <source>
        <dbReference type="Proteomes" id="UP000233332"/>
    </source>
</evidence>
<protein>
    <submittedName>
        <fullName evidence="2">MBL fold metallo-hydrolase</fullName>
    </submittedName>
</protein>
<evidence type="ECO:0000313" key="2">
    <source>
        <dbReference type="EMBL" id="PKR56909.1"/>
    </source>
</evidence>
<dbReference type="InterPro" id="IPR050698">
    <property type="entry name" value="MBL"/>
</dbReference>
<dbReference type="Gene3D" id="3.60.15.10">
    <property type="entry name" value="Ribonuclease Z/Hydroxyacylglutathione hydrolase-like"/>
    <property type="match status" value="1"/>
</dbReference>
<sequence>MSARMRILSGLGEKGPACLRLEFFNRRWLLDCGVGPESDQGFDPAWLNKVNAVFITHDHIDHIGAADEIVAAGLPIYCTEVTAKSLPRGANVIPLPPHGEIQVDGVTVTTGRTGHSFGGVWLHFELGGGVLYSGDFCQESDYFLYDTPPDAATVLLDASYGMEGLTQNVRIDSLLTTMTKLDGQILFPVPPSGRAAEMALLFERNGLTDWSMDDRCYGQVKQVLDARGSDYVDGDAIRRLRLLKDKAKHFNPDARLLLCHAPCATFGKARELIDGWGDAGRLGSSAHVIFTGFMPLNARKMVEKGHAHFRRWNVHPLSQHVVNVANDCHAMQVVPLFNSRPEDFGLVDGFDGRLQLADRFYL</sequence>
<keyword evidence="2" id="KW-0378">Hydrolase</keyword>
<dbReference type="SMART" id="SM00849">
    <property type="entry name" value="Lactamase_B"/>
    <property type="match status" value="1"/>
</dbReference>
<dbReference type="InterPro" id="IPR001279">
    <property type="entry name" value="Metallo-B-lactamas"/>
</dbReference>
<accession>A0A2N3L268</accession>
<dbReference type="SUPFAM" id="SSF56281">
    <property type="entry name" value="Metallo-hydrolase/oxidoreductase"/>
    <property type="match status" value="1"/>
</dbReference>
<evidence type="ECO:0000259" key="1">
    <source>
        <dbReference type="SMART" id="SM00849"/>
    </source>
</evidence>
<dbReference type="RefSeq" id="WP_101304421.1">
    <property type="nucleotide sequence ID" value="NZ_NXGX01000008.1"/>
</dbReference>
<feature type="domain" description="Metallo-beta-lactamase" evidence="1">
    <location>
        <begin position="15"/>
        <end position="189"/>
    </location>
</feature>
<dbReference type="Proteomes" id="UP000233332">
    <property type="component" value="Unassembled WGS sequence"/>
</dbReference>
<gene>
    <name evidence="2" type="ORF">COO92_18170</name>
</gene>
<dbReference type="EMBL" id="NXGX01000008">
    <property type="protein sequence ID" value="PKR56909.1"/>
    <property type="molecule type" value="Genomic_DNA"/>
</dbReference>
<dbReference type="PANTHER" id="PTHR11203:SF37">
    <property type="entry name" value="INTEGRATOR COMPLEX SUBUNIT 11"/>
    <property type="match status" value="1"/>
</dbReference>
<name>A0A2N3L268_9PROT</name>
<dbReference type="GO" id="GO:0016787">
    <property type="term" value="F:hydrolase activity"/>
    <property type="evidence" value="ECO:0007669"/>
    <property type="project" value="UniProtKB-KW"/>
</dbReference>